<dbReference type="EMBL" id="CP034550">
    <property type="protein sequence ID" value="QFZ19974.1"/>
    <property type="molecule type" value="Genomic_DNA"/>
</dbReference>
<accession>A0A5Q0H277</accession>
<gene>
    <name evidence="2" type="ORF">EKG83_23390</name>
</gene>
<dbReference type="RefSeq" id="WP_153278322.1">
    <property type="nucleotide sequence ID" value="NZ_CP034550.1"/>
</dbReference>
<reference evidence="3" key="1">
    <citation type="journal article" date="2021" name="Curr. Microbiol.">
        <title>Complete genome of nocamycin-producing strain Saccharothrix syringae NRRL B-16468 reveals the biosynthetic potential for secondary metabolites.</title>
        <authorList>
            <person name="Mo X."/>
            <person name="Yang S."/>
        </authorList>
    </citation>
    <scope>NUCLEOTIDE SEQUENCE [LARGE SCALE GENOMIC DNA]</scope>
    <source>
        <strain evidence="3">ATCC 51364 / DSM 43886 / JCM 6844 / KCTC 9398 / NBRC 14523 / NRRL B-16468 / INA 2240</strain>
    </source>
</reference>
<dbReference type="AlphaFoldDB" id="A0A5Q0H277"/>
<evidence type="ECO:0000313" key="3">
    <source>
        <dbReference type="Proteomes" id="UP000325787"/>
    </source>
</evidence>
<name>A0A5Q0H277_SACSY</name>
<protein>
    <submittedName>
        <fullName evidence="2">Uncharacterized protein</fullName>
    </submittedName>
</protein>
<keyword evidence="3" id="KW-1185">Reference proteome</keyword>
<organism evidence="2 3">
    <name type="scientific">Saccharothrix syringae</name>
    <name type="common">Nocardiopsis syringae</name>
    <dbReference type="NCBI Taxonomy" id="103733"/>
    <lineage>
        <taxon>Bacteria</taxon>
        <taxon>Bacillati</taxon>
        <taxon>Actinomycetota</taxon>
        <taxon>Actinomycetes</taxon>
        <taxon>Pseudonocardiales</taxon>
        <taxon>Pseudonocardiaceae</taxon>
        <taxon>Saccharothrix</taxon>
    </lineage>
</organism>
<evidence type="ECO:0000313" key="2">
    <source>
        <dbReference type="EMBL" id="QFZ19974.1"/>
    </source>
</evidence>
<feature type="region of interest" description="Disordered" evidence="1">
    <location>
        <begin position="233"/>
        <end position="262"/>
    </location>
</feature>
<dbReference type="KEGG" id="ssyi:EKG83_23390"/>
<sequence length="372" mass="41455">MAGEKYTDHSGFIKHMQLNMPGCGARPNNRVYRLIARSYGIPPLRENRAEQELAEIAKKLKGGSFDNWTGFCEFLYEHKLIAPRATGVVPHRPRNLGSRPPWIGPVDLSRARGAGLAIRHIVPSHLLGYAVENAEEVKERFSELRDAYVDAYERWTGQGLDEVGLNDLFARTRPRMTARPSSDWQARRLAWALLYNHPGNLWVGDADANQVIGFMYATAFGLLSRLQKMLGSTSGKGLSSPKKPPAPRRRPQATGDPGEVAEPLRSIDGLAEAVVALQRSRDFQPGTLREEVAYLLESVAKEAEEDDAVSIGEMLCFVEDIAANLEFDIARLDDWEEAQKWRTAFTAPTCTVDSMVGFLGVDFRDTLTTKKL</sequence>
<evidence type="ECO:0000256" key="1">
    <source>
        <dbReference type="SAM" id="MobiDB-lite"/>
    </source>
</evidence>
<dbReference type="Proteomes" id="UP000325787">
    <property type="component" value="Chromosome"/>
</dbReference>
<proteinExistence type="predicted"/>